<evidence type="ECO:0000313" key="1">
    <source>
        <dbReference type="EMBL" id="RDX84626.1"/>
    </source>
</evidence>
<dbReference type="OrthoDB" id="5430981at2759"/>
<evidence type="ECO:0000313" key="2">
    <source>
        <dbReference type="Proteomes" id="UP000257109"/>
    </source>
</evidence>
<dbReference type="PANTHER" id="PTHR32108">
    <property type="entry name" value="DNA-DIRECTED RNA POLYMERASE SUBUNIT ALPHA"/>
    <property type="match status" value="1"/>
</dbReference>
<protein>
    <submittedName>
        <fullName evidence="1">Uncharacterized protein</fullName>
    </submittedName>
</protein>
<reference evidence="1" key="1">
    <citation type="submission" date="2018-05" db="EMBL/GenBank/DDBJ databases">
        <title>Draft genome of Mucuna pruriens seed.</title>
        <authorList>
            <person name="Nnadi N.E."/>
            <person name="Vos R."/>
            <person name="Hasami M.H."/>
            <person name="Devisetty U.K."/>
            <person name="Aguiy J.C."/>
        </authorList>
    </citation>
    <scope>NUCLEOTIDE SEQUENCE [LARGE SCALE GENOMIC DNA]</scope>
    <source>
        <strain evidence="1">JCA_2017</strain>
    </source>
</reference>
<gene>
    <name evidence="1" type="ORF">CR513_34291</name>
</gene>
<organism evidence="1 2">
    <name type="scientific">Mucuna pruriens</name>
    <name type="common">Velvet bean</name>
    <name type="synonym">Dolichos pruriens</name>
    <dbReference type="NCBI Taxonomy" id="157652"/>
    <lineage>
        <taxon>Eukaryota</taxon>
        <taxon>Viridiplantae</taxon>
        <taxon>Streptophyta</taxon>
        <taxon>Embryophyta</taxon>
        <taxon>Tracheophyta</taxon>
        <taxon>Spermatophyta</taxon>
        <taxon>Magnoliopsida</taxon>
        <taxon>eudicotyledons</taxon>
        <taxon>Gunneridae</taxon>
        <taxon>Pentapetalae</taxon>
        <taxon>rosids</taxon>
        <taxon>fabids</taxon>
        <taxon>Fabales</taxon>
        <taxon>Fabaceae</taxon>
        <taxon>Papilionoideae</taxon>
        <taxon>50 kb inversion clade</taxon>
        <taxon>NPAAA clade</taxon>
        <taxon>indigoferoid/millettioid clade</taxon>
        <taxon>Phaseoleae</taxon>
        <taxon>Mucuna</taxon>
    </lineage>
</organism>
<keyword evidence="2" id="KW-1185">Reference proteome</keyword>
<sequence>MNKTPTRVSLLSLLINFEGHCNLLLKVLNEAHVAQDITIEMFGGIVNNITISSHLSFSEDECGNYMITKVLINNEFSLNVMPKTTLEKLYSTGSQLRANSIVVRAFDRSKREVMGEIMLPICKGPVTFDTTFQVMDIQPAYSYFLGRPWIHAVRAVPSSLHQRIKFIVGQQLINVMGEKELMISTPTPAEYIERDEEALETSF</sequence>
<feature type="non-terminal residue" evidence="1">
    <location>
        <position position="1"/>
    </location>
</feature>
<dbReference type="Proteomes" id="UP000257109">
    <property type="component" value="Unassembled WGS sequence"/>
</dbReference>
<dbReference type="PANTHER" id="PTHR32108:SF9">
    <property type="entry name" value="REVERSE TRANSCRIPTASE RNASE H-LIKE DOMAIN-CONTAINING PROTEIN"/>
    <property type="match status" value="1"/>
</dbReference>
<comment type="caution">
    <text evidence="1">The sequence shown here is derived from an EMBL/GenBank/DDBJ whole genome shotgun (WGS) entry which is preliminary data.</text>
</comment>
<accession>A0A371G232</accession>
<dbReference type="EMBL" id="QJKJ01006990">
    <property type="protein sequence ID" value="RDX84626.1"/>
    <property type="molecule type" value="Genomic_DNA"/>
</dbReference>
<proteinExistence type="predicted"/>
<name>A0A371G232_MUCPR</name>
<dbReference type="AlphaFoldDB" id="A0A371G232"/>